<comment type="subunit">
    <text evidence="10">Monomer.</text>
</comment>
<evidence type="ECO:0000256" key="5">
    <source>
        <dbReference type="ARBA" id="ARBA00022694"/>
    </source>
</evidence>
<dbReference type="HOGENOM" id="CLU_032616_0_1_0"/>
<feature type="site" description="Interaction with substrate tRNA" evidence="10">
    <location>
        <position position="120"/>
    </location>
</feature>
<dbReference type="KEGG" id="smf:Smon_0313"/>
<gene>
    <name evidence="10" type="primary">miaA</name>
    <name evidence="14" type="ordered locus">Smon_0313</name>
</gene>
<dbReference type="STRING" id="519441.Smon_0313"/>
<dbReference type="SUPFAM" id="SSF52540">
    <property type="entry name" value="P-loop containing nucleoside triphosphate hydrolases"/>
    <property type="match status" value="2"/>
</dbReference>
<comment type="similarity">
    <text evidence="3 10 13">Belongs to the IPP transferase family.</text>
</comment>
<feature type="binding site" evidence="10">
    <location>
        <begin position="12"/>
        <end position="17"/>
    </location>
    <ligand>
        <name>substrate</name>
    </ligand>
</feature>
<reference evidence="14 15" key="1">
    <citation type="journal article" date="2009" name="Stand. Genomic Sci.">
        <title>Complete genome sequence of Streptobacillus moniliformis type strain (9901T).</title>
        <authorList>
            <person name="Nolan M."/>
            <person name="Gronow S."/>
            <person name="Lapidus A."/>
            <person name="Ivanova N."/>
            <person name="Copeland A."/>
            <person name="Lucas S."/>
            <person name="Del Rio T.G."/>
            <person name="Chen F."/>
            <person name="Tice H."/>
            <person name="Pitluck S."/>
            <person name="Cheng J.F."/>
            <person name="Sims D."/>
            <person name="Meincke L."/>
            <person name="Bruce D."/>
            <person name="Goodwin L."/>
            <person name="Brettin T."/>
            <person name="Han C."/>
            <person name="Detter J.C."/>
            <person name="Ovchinikova G."/>
            <person name="Pati A."/>
            <person name="Mavromatis K."/>
            <person name="Mikhailova N."/>
            <person name="Chen A."/>
            <person name="Palaniappan K."/>
            <person name="Land M."/>
            <person name="Hauser L."/>
            <person name="Chang Y.J."/>
            <person name="Jeffries C.D."/>
            <person name="Rohde M."/>
            <person name="Sproer C."/>
            <person name="Goker M."/>
            <person name="Bristow J."/>
            <person name="Eisen J.A."/>
            <person name="Markowitz V."/>
            <person name="Hugenholtz P."/>
            <person name="Kyrpides N.C."/>
            <person name="Klenk H.P."/>
            <person name="Chain P."/>
        </authorList>
    </citation>
    <scope>NUCLEOTIDE SEQUENCE [LARGE SCALE GENOMIC DNA]</scope>
    <source>
        <strain evidence="15">ATCC 14647 / DSM 12112 / NCTC 10651 / 9901</strain>
    </source>
</reference>
<dbReference type="EMBL" id="CP001779">
    <property type="protein sequence ID" value="ACZ00797.1"/>
    <property type="molecule type" value="Genomic_DNA"/>
</dbReference>
<name>D1AWX1_STRM9</name>
<feature type="binding site" evidence="10">
    <location>
        <begin position="10"/>
        <end position="17"/>
    </location>
    <ligand>
        <name>ATP</name>
        <dbReference type="ChEBI" id="CHEBI:30616"/>
    </ligand>
</feature>
<dbReference type="InterPro" id="IPR039657">
    <property type="entry name" value="Dimethylallyltransferase"/>
</dbReference>
<organism evidence="14 15">
    <name type="scientific">Streptobacillus moniliformis (strain ATCC 14647 / DSM 12112 / NCTC 10651 / 9901)</name>
    <dbReference type="NCBI Taxonomy" id="519441"/>
    <lineage>
        <taxon>Bacteria</taxon>
        <taxon>Fusobacteriati</taxon>
        <taxon>Fusobacteriota</taxon>
        <taxon>Fusobacteriia</taxon>
        <taxon>Fusobacteriales</taxon>
        <taxon>Leptotrichiaceae</taxon>
        <taxon>Streptobacillus</taxon>
    </lineage>
</organism>
<evidence type="ECO:0000256" key="4">
    <source>
        <dbReference type="ARBA" id="ARBA00022679"/>
    </source>
</evidence>
<comment type="caution">
    <text evidence="10">Lacks conserved residue(s) required for the propagation of feature annotation.</text>
</comment>
<keyword evidence="4 10" id="KW-0808">Transferase</keyword>
<evidence type="ECO:0000256" key="13">
    <source>
        <dbReference type="RuleBase" id="RU003785"/>
    </source>
</evidence>
<feature type="site" description="Interaction with substrate tRNA" evidence="10">
    <location>
        <position position="98"/>
    </location>
</feature>
<dbReference type="GO" id="GO:0052381">
    <property type="term" value="F:tRNA dimethylallyltransferase activity"/>
    <property type="evidence" value="ECO:0007669"/>
    <property type="project" value="UniProtKB-UniRule"/>
</dbReference>
<dbReference type="Gene3D" id="3.40.50.300">
    <property type="entry name" value="P-loop containing nucleotide triphosphate hydrolases"/>
    <property type="match status" value="1"/>
</dbReference>
<dbReference type="Proteomes" id="UP000002072">
    <property type="component" value="Chromosome"/>
</dbReference>
<keyword evidence="8 10" id="KW-0460">Magnesium</keyword>
<dbReference type="AlphaFoldDB" id="D1AWX1"/>
<dbReference type="PANTHER" id="PTHR11088:SF60">
    <property type="entry name" value="TRNA DIMETHYLALLYLTRANSFERASE"/>
    <property type="match status" value="1"/>
</dbReference>
<dbReference type="HAMAP" id="MF_00185">
    <property type="entry name" value="IPP_trans"/>
    <property type="match status" value="1"/>
</dbReference>
<protein>
    <recommendedName>
        <fullName evidence="10">tRNA dimethylallyltransferase</fullName>
        <ecNumber evidence="10">2.5.1.75</ecNumber>
    </recommendedName>
    <alternativeName>
        <fullName evidence="10">Dimethylallyl diphosphate:tRNA dimethylallyltransferase</fullName>
        <shortName evidence="10">DMAPP:tRNA dimethylallyltransferase</shortName>
        <shortName evidence="10">DMATase</shortName>
    </alternativeName>
    <alternativeName>
        <fullName evidence="10">Isopentenyl-diphosphate:tRNA isopentenyltransferase</fullName>
        <shortName evidence="10">IPP transferase</shortName>
        <shortName evidence="10">IPPT</shortName>
        <shortName evidence="10">IPTase</shortName>
    </alternativeName>
</protein>
<dbReference type="InterPro" id="IPR018022">
    <property type="entry name" value="IPT"/>
</dbReference>
<dbReference type="Pfam" id="PF01715">
    <property type="entry name" value="IPPT"/>
    <property type="match status" value="1"/>
</dbReference>
<proteinExistence type="inferred from homology"/>
<comment type="cofactor">
    <cofactor evidence="1 10">
        <name>Mg(2+)</name>
        <dbReference type="ChEBI" id="CHEBI:18420"/>
    </cofactor>
</comment>
<evidence type="ECO:0000256" key="1">
    <source>
        <dbReference type="ARBA" id="ARBA00001946"/>
    </source>
</evidence>
<evidence type="ECO:0000256" key="6">
    <source>
        <dbReference type="ARBA" id="ARBA00022741"/>
    </source>
</evidence>
<dbReference type="PANTHER" id="PTHR11088">
    <property type="entry name" value="TRNA DIMETHYLALLYLTRANSFERASE"/>
    <property type="match status" value="1"/>
</dbReference>
<keyword evidence="15" id="KW-1185">Reference proteome</keyword>
<evidence type="ECO:0000256" key="11">
    <source>
        <dbReference type="RuleBase" id="RU003783"/>
    </source>
</evidence>
<evidence type="ECO:0000256" key="2">
    <source>
        <dbReference type="ARBA" id="ARBA00003213"/>
    </source>
</evidence>
<evidence type="ECO:0000256" key="10">
    <source>
        <dbReference type="HAMAP-Rule" id="MF_00185"/>
    </source>
</evidence>
<dbReference type="GO" id="GO:0006400">
    <property type="term" value="P:tRNA modification"/>
    <property type="evidence" value="ECO:0007669"/>
    <property type="project" value="TreeGrafter"/>
</dbReference>
<dbReference type="InterPro" id="IPR027417">
    <property type="entry name" value="P-loop_NTPase"/>
</dbReference>
<evidence type="ECO:0000313" key="15">
    <source>
        <dbReference type="Proteomes" id="UP000002072"/>
    </source>
</evidence>
<accession>D1AWX1</accession>
<keyword evidence="5 10" id="KW-0819">tRNA processing</keyword>
<comment type="function">
    <text evidence="2 10 12">Catalyzes the transfer of a dimethylallyl group onto the adenine at position 37 in tRNAs that read codons beginning with uridine, leading to the formation of N6-(dimethylallyl)adenosine (i(6)A).</text>
</comment>
<sequence length="296" mass="34271">MCNRAIVIAGPTGVGKTKLSIMLAKKINAEIISSDSMQIYKEMDIGTAKITESEKEGIIHHMLDIVNPDEDYSVGEYEKAVNKILNEENKKYILVGGTGLYLKSVTDGFSKLPEKEDNLRKKLEDKSIFELLSILKELDIEMYEKIDKDNKTRVVRAVEVCMLTGEKFSEITNSNIKGNTYSFLKVFLTRNRQELYDIIDKRIDIMLENGLLDEARKIYEKYPNVKAIGYKELFLYFSGEMSLEKTVALLKQKSRNYAKRQLTWFKKDKSYITYNLSEMSIEEVLLDILKKLKRYD</sequence>
<dbReference type="eggNOG" id="COG0324">
    <property type="taxonomic scope" value="Bacteria"/>
</dbReference>
<evidence type="ECO:0000256" key="9">
    <source>
        <dbReference type="ARBA" id="ARBA00049563"/>
    </source>
</evidence>
<evidence type="ECO:0000256" key="12">
    <source>
        <dbReference type="RuleBase" id="RU003784"/>
    </source>
</evidence>
<feature type="region of interest" description="Interaction with substrate tRNA" evidence="10">
    <location>
        <begin position="35"/>
        <end position="38"/>
    </location>
</feature>
<dbReference type="NCBIfam" id="TIGR00174">
    <property type="entry name" value="miaA"/>
    <property type="match status" value="1"/>
</dbReference>
<dbReference type="EC" id="2.5.1.75" evidence="10"/>
<evidence type="ECO:0000313" key="14">
    <source>
        <dbReference type="EMBL" id="ACZ00797.1"/>
    </source>
</evidence>
<evidence type="ECO:0000256" key="7">
    <source>
        <dbReference type="ARBA" id="ARBA00022840"/>
    </source>
</evidence>
<evidence type="ECO:0000256" key="8">
    <source>
        <dbReference type="ARBA" id="ARBA00022842"/>
    </source>
</evidence>
<dbReference type="GO" id="GO:0005524">
    <property type="term" value="F:ATP binding"/>
    <property type="evidence" value="ECO:0007669"/>
    <property type="project" value="UniProtKB-UniRule"/>
</dbReference>
<keyword evidence="7 10" id="KW-0067">ATP-binding</keyword>
<evidence type="ECO:0000256" key="3">
    <source>
        <dbReference type="ARBA" id="ARBA00005842"/>
    </source>
</evidence>
<keyword evidence="6 10" id="KW-0547">Nucleotide-binding</keyword>
<dbReference type="Gene3D" id="1.10.20.140">
    <property type="match status" value="1"/>
</dbReference>
<comment type="catalytic activity">
    <reaction evidence="9 10 11">
        <text>adenosine(37) in tRNA + dimethylallyl diphosphate = N(6)-dimethylallyladenosine(37) in tRNA + diphosphate</text>
        <dbReference type="Rhea" id="RHEA:26482"/>
        <dbReference type="Rhea" id="RHEA-COMP:10162"/>
        <dbReference type="Rhea" id="RHEA-COMP:10375"/>
        <dbReference type="ChEBI" id="CHEBI:33019"/>
        <dbReference type="ChEBI" id="CHEBI:57623"/>
        <dbReference type="ChEBI" id="CHEBI:74411"/>
        <dbReference type="ChEBI" id="CHEBI:74415"/>
        <dbReference type="EC" id="2.5.1.75"/>
    </reaction>
</comment>